<evidence type="ECO:0000313" key="4">
    <source>
        <dbReference type="EMBL" id="TQR11014.1"/>
    </source>
</evidence>
<dbReference type="InterPro" id="IPR057727">
    <property type="entry name" value="WCX_dom"/>
</dbReference>
<dbReference type="InterPro" id="IPR028349">
    <property type="entry name" value="PafC-like"/>
</dbReference>
<dbReference type="AlphaFoldDB" id="A0A544T0Q0"/>
<dbReference type="PANTHER" id="PTHR34580:SF8">
    <property type="entry name" value="WYL DOMAIN-CONTAINING PROTEIN"/>
    <property type="match status" value="1"/>
</dbReference>
<sequence>MMKIERLLSMLVILLNKEIVSADELANKLEVSKRTIYRDVESLAISGLPVVTIHGRYGGIGLIPSYKMDKYLFSDKEKQKIIEALRLQHTILQEDNQILIGKLENLKGDEGSYDNFTFYSPTLHRKEIEIETKEKLKTLRAAVTHQKKMKIKYISLNGEITNRVISPYSINLTDGSWYILGYCEKRNDSRIFKLTRIREFLILDEACITMERKEFNSTSIYEQVELIFHKDQLGKLYDFFLDEEIEVLLNNIKVTFKYDRNRNIIPFLLMFGNSVDVIKPDELKEEYFIELNKIHKKINDDNQLSYLR</sequence>
<accession>A0A544T0Q0</accession>
<organism evidence="4 5">
    <name type="scientific">Psychrobacillus soli</name>
    <dbReference type="NCBI Taxonomy" id="1543965"/>
    <lineage>
        <taxon>Bacteria</taxon>
        <taxon>Bacillati</taxon>
        <taxon>Bacillota</taxon>
        <taxon>Bacilli</taxon>
        <taxon>Bacillales</taxon>
        <taxon>Bacillaceae</taxon>
        <taxon>Psychrobacillus</taxon>
    </lineage>
</organism>
<dbReference type="PROSITE" id="PS51000">
    <property type="entry name" value="HTH_DEOR_2"/>
    <property type="match status" value="1"/>
</dbReference>
<dbReference type="EMBL" id="VDGG01000032">
    <property type="protein sequence ID" value="TQR11014.1"/>
    <property type="molecule type" value="Genomic_DNA"/>
</dbReference>
<dbReference type="PANTHER" id="PTHR34580">
    <property type="match status" value="1"/>
</dbReference>
<evidence type="ECO:0000256" key="1">
    <source>
        <dbReference type="ARBA" id="ARBA00023015"/>
    </source>
</evidence>
<gene>
    <name evidence="4" type="ORF">FG383_14445</name>
</gene>
<dbReference type="InterPro" id="IPR036390">
    <property type="entry name" value="WH_DNA-bd_sf"/>
</dbReference>
<feature type="domain" description="HTH deoR-type" evidence="3">
    <location>
        <begin position="3"/>
        <end position="62"/>
    </location>
</feature>
<dbReference type="InterPro" id="IPR036388">
    <property type="entry name" value="WH-like_DNA-bd_sf"/>
</dbReference>
<dbReference type="Pfam" id="PF13280">
    <property type="entry name" value="WYL"/>
    <property type="match status" value="1"/>
</dbReference>
<dbReference type="PIRSF" id="PIRSF016838">
    <property type="entry name" value="PafC"/>
    <property type="match status" value="1"/>
</dbReference>
<evidence type="ECO:0000256" key="2">
    <source>
        <dbReference type="ARBA" id="ARBA00023163"/>
    </source>
</evidence>
<keyword evidence="2" id="KW-0804">Transcription</keyword>
<proteinExistence type="predicted"/>
<dbReference type="InterPro" id="IPR013196">
    <property type="entry name" value="HTH_11"/>
</dbReference>
<dbReference type="Pfam" id="PF08279">
    <property type="entry name" value="HTH_11"/>
    <property type="match status" value="1"/>
</dbReference>
<dbReference type="InterPro" id="IPR051534">
    <property type="entry name" value="CBASS_pafABC_assoc_protein"/>
</dbReference>
<dbReference type="GO" id="GO:0003700">
    <property type="term" value="F:DNA-binding transcription factor activity"/>
    <property type="evidence" value="ECO:0007669"/>
    <property type="project" value="InterPro"/>
</dbReference>
<dbReference type="InterPro" id="IPR026881">
    <property type="entry name" value="WYL_dom"/>
</dbReference>
<dbReference type="Gene3D" id="1.10.10.10">
    <property type="entry name" value="Winged helix-like DNA-binding domain superfamily/Winged helix DNA-binding domain"/>
    <property type="match status" value="1"/>
</dbReference>
<evidence type="ECO:0000313" key="5">
    <source>
        <dbReference type="Proteomes" id="UP000318937"/>
    </source>
</evidence>
<comment type="caution">
    <text evidence="4">The sequence shown here is derived from an EMBL/GenBank/DDBJ whole genome shotgun (WGS) entry which is preliminary data.</text>
</comment>
<dbReference type="SUPFAM" id="SSF46785">
    <property type="entry name" value="Winged helix' DNA-binding domain"/>
    <property type="match status" value="1"/>
</dbReference>
<protein>
    <submittedName>
        <fullName evidence="4">YafY family transcriptional regulator</fullName>
    </submittedName>
</protein>
<dbReference type="PROSITE" id="PS52050">
    <property type="entry name" value="WYL"/>
    <property type="match status" value="1"/>
</dbReference>
<keyword evidence="5" id="KW-1185">Reference proteome</keyword>
<keyword evidence="1" id="KW-0805">Transcription regulation</keyword>
<evidence type="ECO:0000259" key="3">
    <source>
        <dbReference type="PROSITE" id="PS51000"/>
    </source>
</evidence>
<dbReference type="OrthoDB" id="9815009at2"/>
<dbReference type="Proteomes" id="UP000318937">
    <property type="component" value="Unassembled WGS sequence"/>
</dbReference>
<dbReference type="InterPro" id="IPR001034">
    <property type="entry name" value="DeoR_HTH"/>
</dbReference>
<dbReference type="Pfam" id="PF25583">
    <property type="entry name" value="WCX"/>
    <property type="match status" value="1"/>
</dbReference>
<reference evidence="4 5" key="1">
    <citation type="submission" date="2019-05" db="EMBL/GenBank/DDBJ databases">
        <title>Psychrobacillus vulpis sp. nov., a new species isolated from feces of a red fox that inhabits in The Tablas de Daimiel Natural Park, Albacete, Spain.</title>
        <authorList>
            <person name="Rodriguez M."/>
            <person name="Reina J.C."/>
            <person name="Bejar V."/>
            <person name="Llamas I."/>
        </authorList>
    </citation>
    <scope>NUCLEOTIDE SEQUENCE [LARGE SCALE GENOMIC DNA]</scope>
    <source>
        <strain evidence="4 5">NHI-2</strain>
    </source>
</reference>
<dbReference type="RefSeq" id="WP_142608099.1">
    <property type="nucleotide sequence ID" value="NZ_VDGG01000032.1"/>
</dbReference>
<name>A0A544T0Q0_9BACI</name>